<sequence>MDIWNGFYKGAGEVVGDIIGTVAEIPKMAYMIGYKGAEFADHLVSSPSPKAYLYSSVHKGIDTAKYMCQSVKNAFERDVVNGNAESRTEFFTHGIGTIGISLFGDKGLSKLGTPAKAVAEEPEKSAGNLRGNIGVAPAFEAAGTGHVKIPYNMMNELGVRLQHATKERWSGDKPGIFNSGTFEHIFRGEVNKKRKAVGYHHESMMGGKIVEVTDPPNQYGVYRAIVEIEGKNKKVPSTFFPKDWNRVQVTEAIKEAYNNKKLIKDNLYEGTLKSGMKIQMRIDPQGKIKTAYPLY</sequence>
<dbReference type="Proteomes" id="UP000075304">
    <property type="component" value="Unassembled WGS sequence"/>
</dbReference>
<reference evidence="2 3" key="1">
    <citation type="submission" date="2016-01" db="EMBL/GenBank/DDBJ databases">
        <title>Genome Sequences of Twelve Sporeforming Bacillus Species Isolated from Foods.</title>
        <authorList>
            <person name="Berendsen E.M."/>
            <person name="Wells-Bennik M.H."/>
            <person name="Krawcyk A.O."/>
            <person name="De Jong A."/>
            <person name="Holsappel S."/>
            <person name="Eijlander R.T."/>
            <person name="Kuipers O.P."/>
        </authorList>
    </citation>
    <scope>NUCLEOTIDE SEQUENCE [LARGE SCALE GENOMIC DNA]</scope>
    <source>
        <strain evidence="2 3">B4099</strain>
    </source>
</reference>
<dbReference type="GO" id="GO:0004519">
    <property type="term" value="F:endonuclease activity"/>
    <property type="evidence" value="ECO:0007669"/>
    <property type="project" value="InterPro"/>
</dbReference>
<gene>
    <name evidence="2" type="ORF">B4099_1951</name>
</gene>
<dbReference type="EMBL" id="LQYI01000019">
    <property type="protein sequence ID" value="KYC72536.1"/>
    <property type="molecule type" value="Genomic_DNA"/>
</dbReference>
<dbReference type="InterPro" id="IPR029501">
    <property type="entry name" value="EndoU_bac"/>
</dbReference>
<dbReference type="AlphaFoldDB" id="A0A150KIE6"/>
<evidence type="ECO:0000259" key="1">
    <source>
        <dbReference type="Pfam" id="PF14436"/>
    </source>
</evidence>
<evidence type="ECO:0000313" key="3">
    <source>
        <dbReference type="Proteomes" id="UP000075304"/>
    </source>
</evidence>
<accession>A0A150KIE6</accession>
<evidence type="ECO:0000313" key="2">
    <source>
        <dbReference type="EMBL" id="KYC72536.1"/>
    </source>
</evidence>
<name>A0A150KIE6_HEYCO</name>
<protein>
    <recommendedName>
        <fullName evidence="1">Bacterial EndoU nuclease domain-containing protein</fullName>
    </recommendedName>
</protein>
<dbReference type="PATRIC" id="fig|1398.25.peg.1441"/>
<comment type="caution">
    <text evidence="2">The sequence shown here is derived from an EMBL/GenBank/DDBJ whole genome shotgun (WGS) entry which is preliminary data.</text>
</comment>
<proteinExistence type="predicted"/>
<feature type="domain" description="Bacterial EndoU nuclease" evidence="1">
    <location>
        <begin position="181"/>
        <end position="294"/>
    </location>
</feature>
<organism evidence="2 3">
    <name type="scientific">Heyndrickxia coagulans</name>
    <name type="common">Weizmannia coagulans</name>
    <dbReference type="NCBI Taxonomy" id="1398"/>
    <lineage>
        <taxon>Bacteria</taxon>
        <taxon>Bacillati</taxon>
        <taxon>Bacillota</taxon>
        <taxon>Bacilli</taxon>
        <taxon>Bacillales</taxon>
        <taxon>Bacillaceae</taxon>
        <taxon>Heyndrickxia</taxon>
    </lineage>
</organism>
<dbReference type="Pfam" id="PF14436">
    <property type="entry name" value="EndoU_bacteria"/>
    <property type="match status" value="1"/>
</dbReference>